<keyword evidence="3" id="KW-1185">Reference proteome</keyword>
<feature type="domain" description="AP2-like integrase N-terminal" evidence="1">
    <location>
        <begin position="10"/>
        <end position="53"/>
    </location>
</feature>
<evidence type="ECO:0000313" key="3">
    <source>
        <dbReference type="Proteomes" id="UP000642571"/>
    </source>
</evidence>
<name>A0ABQ1PI68_9BACI</name>
<dbReference type="EMBL" id="BMIN01000001">
    <property type="protein sequence ID" value="GGC97687.1"/>
    <property type="molecule type" value="Genomic_DNA"/>
</dbReference>
<gene>
    <name evidence="2" type="ORF">GCM10011389_01030</name>
</gene>
<dbReference type="Proteomes" id="UP000642571">
    <property type="component" value="Unassembled WGS sequence"/>
</dbReference>
<organism evidence="2 3">
    <name type="scientific">Pontibacillus salipaludis</name>
    <dbReference type="NCBI Taxonomy" id="1697394"/>
    <lineage>
        <taxon>Bacteria</taxon>
        <taxon>Bacillati</taxon>
        <taxon>Bacillota</taxon>
        <taxon>Bacilli</taxon>
        <taxon>Bacillales</taxon>
        <taxon>Bacillaceae</taxon>
        <taxon>Pontibacillus</taxon>
    </lineage>
</organism>
<dbReference type="InterPro" id="IPR028259">
    <property type="entry name" value="AP2-like_int_N"/>
</dbReference>
<proteinExistence type="predicted"/>
<evidence type="ECO:0000313" key="2">
    <source>
        <dbReference type="EMBL" id="GGC97687.1"/>
    </source>
</evidence>
<comment type="caution">
    <text evidence="2">The sequence shown here is derived from an EMBL/GenBank/DDBJ whole genome shotgun (WGS) entry which is preliminary data.</text>
</comment>
<evidence type="ECO:0000259" key="1">
    <source>
        <dbReference type="Pfam" id="PF14657"/>
    </source>
</evidence>
<reference evidence="3" key="1">
    <citation type="journal article" date="2019" name="Int. J. Syst. Evol. Microbiol.">
        <title>The Global Catalogue of Microorganisms (GCM) 10K type strain sequencing project: providing services to taxonomists for standard genome sequencing and annotation.</title>
        <authorList>
            <consortium name="The Broad Institute Genomics Platform"/>
            <consortium name="The Broad Institute Genome Sequencing Center for Infectious Disease"/>
            <person name="Wu L."/>
            <person name="Ma J."/>
        </authorList>
    </citation>
    <scope>NUCLEOTIDE SEQUENCE [LARGE SCALE GENOMIC DNA]</scope>
    <source>
        <strain evidence="3">CGMCC 1.15353</strain>
    </source>
</reference>
<dbReference type="Pfam" id="PF14657">
    <property type="entry name" value="Arm-DNA-bind_4"/>
    <property type="match status" value="1"/>
</dbReference>
<sequence length="69" mass="8209">MATFRKRGEKWEFRVSYKDPLTHKHKVKSKSGFKTKREAQLAARLMEEELLEGFTNSLYFKEISKRLAT</sequence>
<protein>
    <recommendedName>
        <fullName evidence="1">AP2-like integrase N-terminal domain-containing protein</fullName>
    </recommendedName>
</protein>
<accession>A0ABQ1PI68</accession>